<evidence type="ECO:0000313" key="6">
    <source>
        <dbReference type="Proteomes" id="UP000311605"/>
    </source>
</evidence>
<dbReference type="GO" id="GO:0052621">
    <property type="term" value="F:diguanylate cyclase activity"/>
    <property type="evidence" value="ECO:0007669"/>
    <property type="project" value="UniProtKB-EC"/>
</dbReference>
<name>A0A5C4XSE1_9HYPH</name>
<keyword evidence="3" id="KW-0812">Transmembrane</keyword>
<dbReference type="AlphaFoldDB" id="A0A5C4XSE1"/>
<dbReference type="SMART" id="SM00267">
    <property type="entry name" value="GGDEF"/>
    <property type="match status" value="1"/>
</dbReference>
<dbReference type="InterPro" id="IPR029787">
    <property type="entry name" value="Nucleotide_cyclase"/>
</dbReference>
<dbReference type="GO" id="GO:1902201">
    <property type="term" value="P:negative regulation of bacterial-type flagellum-dependent cell motility"/>
    <property type="evidence" value="ECO:0007669"/>
    <property type="project" value="TreeGrafter"/>
</dbReference>
<keyword evidence="6" id="KW-1185">Reference proteome</keyword>
<reference evidence="5 6" key="1">
    <citation type="submission" date="2019-06" db="EMBL/GenBank/DDBJ databases">
        <title>The draft genome of Rhizobium smilacinae PTYR-5.</title>
        <authorList>
            <person name="Liu L."/>
            <person name="Li L."/>
            <person name="Zhang X."/>
        </authorList>
    </citation>
    <scope>NUCLEOTIDE SEQUENCE [LARGE SCALE GENOMIC DNA]</scope>
    <source>
        <strain evidence="5 6">PTYR-5</strain>
    </source>
</reference>
<dbReference type="Pfam" id="PF00990">
    <property type="entry name" value="GGDEF"/>
    <property type="match status" value="1"/>
</dbReference>
<dbReference type="RefSeq" id="WP_139675523.1">
    <property type="nucleotide sequence ID" value="NZ_VDMN01000001.1"/>
</dbReference>
<proteinExistence type="predicted"/>
<accession>A0A5C4XSE1</accession>
<dbReference type="EMBL" id="VDMN01000001">
    <property type="protein sequence ID" value="TNM66259.1"/>
    <property type="molecule type" value="Genomic_DNA"/>
</dbReference>
<dbReference type="InterPro" id="IPR043128">
    <property type="entry name" value="Rev_trsase/Diguanyl_cyclase"/>
</dbReference>
<evidence type="ECO:0000313" key="5">
    <source>
        <dbReference type="EMBL" id="TNM66259.1"/>
    </source>
</evidence>
<dbReference type="OrthoDB" id="9812260at2"/>
<feature type="transmembrane region" description="Helical" evidence="3">
    <location>
        <begin position="35"/>
        <end position="56"/>
    </location>
</feature>
<comment type="catalytic activity">
    <reaction evidence="2">
        <text>2 GTP = 3',3'-c-di-GMP + 2 diphosphate</text>
        <dbReference type="Rhea" id="RHEA:24898"/>
        <dbReference type="ChEBI" id="CHEBI:33019"/>
        <dbReference type="ChEBI" id="CHEBI:37565"/>
        <dbReference type="ChEBI" id="CHEBI:58805"/>
        <dbReference type="EC" id="2.7.7.65"/>
    </reaction>
</comment>
<gene>
    <name evidence="5" type="ORF">FHP24_08670</name>
</gene>
<keyword evidence="3" id="KW-0472">Membrane</keyword>
<feature type="transmembrane region" description="Helical" evidence="3">
    <location>
        <begin position="95"/>
        <end position="115"/>
    </location>
</feature>
<dbReference type="PANTHER" id="PTHR45138">
    <property type="entry name" value="REGULATORY COMPONENTS OF SENSORY TRANSDUCTION SYSTEM"/>
    <property type="match status" value="1"/>
</dbReference>
<evidence type="ECO:0000259" key="4">
    <source>
        <dbReference type="PROSITE" id="PS50887"/>
    </source>
</evidence>
<comment type="caution">
    <text evidence="5">The sequence shown here is derived from an EMBL/GenBank/DDBJ whole genome shotgun (WGS) entry which is preliminary data.</text>
</comment>
<evidence type="ECO:0000256" key="3">
    <source>
        <dbReference type="SAM" id="Phobius"/>
    </source>
</evidence>
<feature type="transmembrane region" description="Helical" evidence="3">
    <location>
        <begin position="6"/>
        <end position="28"/>
    </location>
</feature>
<organism evidence="5 6">
    <name type="scientific">Aliirhizobium smilacinae</name>
    <dbReference type="NCBI Taxonomy" id="1395944"/>
    <lineage>
        <taxon>Bacteria</taxon>
        <taxon>Pseudomonadati</taxon>
        <taxon>Pseudomonadota</taxon>
        <taxon>Alphaproteobacteria</taxon>
        <taxon>Hyphomicrobiales</taxon>
        <taxon>Rhizobiaceae</taxon>
        <taxon>Aliirhizobium</taxon>
    </lineage>
</organism>
<dbReference type="CDD" id="cd01949">
    <property type="entry name" value="GGDEF"/>
    <property type="match status" value="1"/>
</dbReference>
<dbReference type="Proteomes" id="UP000311605">
    <property type="component" value="Unassembled WGS sequence"/>
</dbReference>
<evidence type="ECO:0000256" key="2">
    <source>
        <dbReference type="ARBA" id="ARBA00034247"/>
    </source>
</evidence>
<dbReference type="InterPro" id="IPR000160">
    <property type="entry name" value="GGDEF_dom"/>
</dbReference>
<keyword evidence="3" id="KW-1133">Transmembrane helix</keyword>
<dbReference type="PANTHER" id="PTHR45138:SF9">
    <property type="entry name" value="DIGUANYLATE CYCLASE DGCM-RELATED"/>
    <property type="match status" value="1"/>
</dbReference>
<protein>
    <recommendedName>
        <fullName evidence="1">diguanylate cyclase</fullName>
        <ecNumber evidence="1">2.7.7.65</ecNumber>
    </recommendedName>
</protein>
<dbReference type="GO" id="GO:0005886">
    <property type="term" value="C:plasma membrane"/>
    <property type="evidence" value="ECO:0007669"/>
    <property type="project" value="TreeGrafter"/>
</dbReference>
<dbReference type="NCBIfam" id="TIGR00254">
    <property type="entry name" value="GGDEF"/>
    <property type="match status" value="1"/>
</dbReference>
<feature type="transmembrane region" description="Helical" evidence="3">
    <location>
        <begin position="121"/>
        <end position="141"/>
    </location>
</feature>
<dbReference type="PROSITE" id="PS50887">
    <property type="entry name" value="GGDEF"/>
    <property type="match status" value="1"/>
</dbReference>
<dbReference type="EC" id="2.7.7.65" evidence="1"/>
<dbReference type="InterPro" id="IPR050469">
    <property type="entry name" value="Diguanylate_Cyclase"/>
</dbReference>
<dbReference type="GO" id="GO:0043709">
    <property type="term" value="P:cell adhesion involved in single-species biofilm formation"/>
    <property type="evidence" value="ECO:0007669"/>
    <property type="project" value="TreeGrafter"/>
</dbReference>
<feature type="transmembrane region" description="Helical" evidence="3">
    <location>
        <begin position="153"/>
        <end position="177"/>
    </location>
</feature>
<feature type="domain" description="GGDEF" evidence="4">
    <location>
        <begin position="246"/>
        <end position="379"/>
    </location>
</feature>
<sequence>MMLDYQSLLLALGVSAACLMVTLFGTWFSRRADSFLLTLVISLFLIVAGIAAYSSFTAQSGIAPAAIAYALLMCGFSTIYAASVQFRTGSSPWRLAGVLSFVSLALGMPLILVGLNGLGLIIMNVLTAILLVGTGCQYWTARKEAPGPLVGMVVLYCISGFSFALCAAVLIADGRLSLKEAPTNWAEDLNIGICIAGMTGIGALSLALHQWRMAAIHRHEAMTDALTGLLNRRALFDQYGGRKLNASTAVIVFDIDRFKTINDRFGHSAGDEVLKLFAQDMMAEMVPAASAARLGGEEFAMVVGEVMPGRAERIANAVRMRFAARDIVIDGKLVRCTVSAGVSVGLPEGQPFEAVLNLADGALYEAKRAGRDRVEIASYLRSIPPSPDSRTSA</sequence>
<dbReference type="SUPFAM" id="SSF55073">
    <property type="entry name" value="Nucleotide cyclase"/>
    <property type="match status" value="1"/>
</dbReference>
<feature type="transmembrane region" description="Helical" evidence="3">
    <location>
        <begin position="62"/>
        <end position="83"/>
    </location>
</feature>
<evidence type="ECO:0000256" key="1">
    <source>
        <dbReference type="ARBA" id="ARBA00012528"/>
    </source>
</evidence>
<dbReference type="Gene3D" id="3.30.70.270">
    <property type="match status" value="1"/>
</dbReference>
<feature type="transmembrane region" description="Helical" evidence="3">
    <location>
        <begin position="189"/>
        <end position="208"/>
    </location>
</feature>